<dbReference type="PROSITE" id="PS50850">
    <property type="entry name" value="MFS"/>
    <property type="match status" value="1"/>
</dbReference>
<dbReference type="Proteomes" id="UP001162131">
    <property type="component" value="Unassembled WGS sequence"/>
</dbReference>
<keyword evidence="9" id="KW-1185">Reference proteome</keyword>
<dbReference type="Gene3D" id="1.20.1250.20">
    <property type="entry name" value="MFS general substrate transporter like domains"/>
    <property type="match status" value="1"/>
</dbReference>
<reference evidence="8" key="1">
    <citation type="submission" date="2021-09" db="EMBL/GenBank/DDBJ databases">
        <authorList>
            <consortium name="AG Swart"/>
            <person name="Singh M."/>
            <person name="Singh A."/>
            <person name="Seah K."/>
            <person name="Emmerich C."/>
        </authorList>
    </citation>
    <scope>NUCLEOTIDE SEQUENCE</scope>
    <source>
        <strain evidence="8">ATCC30299</strain>
    </source>
</reference>
<feature type="transmembrane region" description="Helical" evidence="6">
    <location>
        <begin position="304"/>
        <end position="322"/>
    </location>
</feature>
<name>A0AAU9JEN3_9CILI</name>
<comment type="subcellular location">
    <subcellularLocation>
        <location evidence="1">Membrane</location>
        <topology evidence="1">Multi-pass membrane protein</topology>
    </subcellularLocation>
</comment>
<keyword evidence="5 6" id="KW-0472">Membrane</keyword>
<evidence type="ECO:0000256" key="4">
    <source>
        <dbReference type="ARBA" id="ARBA00022989"/>
    </source>
</evidence>
<feature type="domain" description="Major facilitator superfamily (MFS) profile" evidence="7">
    <location>
        <begin position="7"/>
        <end position="424"/>
    </location>
</feature>
<keyword evidence="3 6" id="KW-0812">Transmembrane</keyword>
<organism evidence="8 9">
    <name type="scientific">Blepharisma stoltei</name>
    <dbReference type="NCBI Taxonomy" id="1481888"/>
    <lineage>
        <taxon>Eukaryota</taxon>
        <taxon>Sar</taxon>
        <taxon>Alveolata</taxon>
        <taxon>Ciliophora</taxon>
        <taxon>Postciliodesmatophora</taxon>
        <taxon>Heterotrichea</taxon>
        <taxon>Heterotrichida</taxon>
        <taxon>Blepharismidae</taxon>
        <taxon>Blepharisma</taxon>
    </lineage>
</organism>
<comment type="caution">
    <text evidence="8">The sequence shown here is derived from an EMBL/GenBank/DDBJ whole genome shotgun (WGS) entry which is preliminary data.</text>
</comment>
<accession>A0AAU9JEN3</accession>
<evidence type="ECO:0000259" key="7">
    <source>
        <dbReference type="PROSITE" id="PS50850"/>
    </source>
</evidence>
<dbReference type="PANTHER" id="PTHR23504">
    <property type="entry name" value="MAJOR FACILITATOR SUPERFAMILY DOMAIN-CONTAINING PROTEIN 10"/>
    <property type="match status" value="1"/>
</dbReference>
<feature type="transmembrane region" description="Helical" evidence="6">
    <location>
        <begin position="136"/>
        <end position="158"/>
    </location>
</feature>
<dbReference type="AlphaFoldDB" id="A0AAU9JEN3"/>
<evidence type="ECO:0000313" key="9">
    <source>
        <dbReference type="Proteomes" id="UP001162131"/>
    </source>
</evidence>
<feature type="transmembrane region" description="Helical" evidence="6">
    <location>
        <begin position="402"/>
        <end position="420"/>
    </location>
</feature>
<feature type="transmembrane region" description="Helical" evidence="6">
    <location>
        <begin position="104"/>
        <end position="124"/>
    </location>
</feature>
<evidence type="ECO:0000256" key="5">
    <source>
        <dbReference type="ARBA" id="ARBA00023136"/>
    </source>
</evidence>
<dbReference type="Pfam" id="PF07690">
    <property type="entry name" value="MFS_1"/>
    <property type="match status" value="1"/>
</dbReference>
<feature type="transmembrane region" description="Helical" evidence="6">
    <location>
        <begin position="369"/>
        <end position="390"/>
    </location>
</feature>
<dbReference type="InterPro" id="IPR020846">
    <property type="entry name" value="MFS_dom"/>
</dbReference>
<keyword evidence="4 6" id="KW-1133">Transmembrane helix</keyword>
<feature type="transmembrane region" description="Helical" evidence="6">
    <location>
        <begin position="178"/>
        <end position="199"/>
    </location>
</feature>
<dbReference type="GO" id="GO:0022857">
    <property type="term" value="F:transmembrane transporter activity"/>
    <property type="evidence" value="ECO:0007669"/>
    <property type="project" value="InterPro"/>
</dbReference>
<gene>
    <name evidence="8" type="ORF">BSTOLATCC_MIC30406</name>
</gene>
<protein>
    <recommendedName>
        <fullName evidence="7">Major facilitator superfamily (MFS) profile domain-containing protein</fullName>
    </recommendedName>
</protein>
<feature type="transmembrane region" description="Helical" evidence="6">
    <location>
        <begin position="7"/>
        <end position="28"/>
    </location>
</feature>
<evidence type="ECO:0000256" key="2">
    <source>
        <dbReference type="ARBA" id="ARBA00022448"/>
    </source>
</evidence>
<dbReference type="SUPFAM" id="SSF103473">
    <property type="entry name" value="MFS general substrate transporter"/>
    <property type="match status" value="1"/>
</dbReference>
<evidence type="ECO:0000256" key="3">
    <source>
        <dbReference type="ARBA" id="ARBA00022692"/>
    </source>
</evidence>
<evidence type="ECO:0000256" key="1">
    <source>
        <dbReference type="ARBA" id="ARBA00004141"/>
    </source>
</evidence>
<evidence type="ECO:0000313" key="8">
    <source>
        <dbReference type="EMBL" id="CAG9322024.1"/>
    </source>
</evidence>
<dbReference type="InterPro" id="IPR011701">
    <property type="entry name" value="MFS"/>
</dbReference>
<dbReference type="GO" id="GO:0016020">
    <property type="term" value="C:membrane"/>
    <property type="evidence" value="ECO:0007669"/>
    <property type="project" value="UniProtKB-SubCell"/>
</dbReference>
<sequence>MASKSLALISIYLAFFTNAIIFTIVLPYGSKMVMSFGLADSRDAAGTWVGILTFSLMFGTSISSPFWGQLCDIWGRKPIIMIAMLSVAVFSIIFGFSANFLFALISRFLLGAMTPIAIVGKTVISEICTSSEQSSAMAWQNILWQIGMIVGSILGGLFESPQESGLVSSGIFADYPFLLPNVVTAILAALCLPMIYLTLWETLDKSHNRLSLINENNRSFWQIAKDPICLKPLSAYACFSSNSTGFHEIVTLWFWANINSGGFEMNPNEIGLILGVGSCLVLFIQKPVHNFICGKLGMVKTLHACLLLQIPSLMIFPLASALNKDNTIKWVMLCSMCAWWYLVLNIGFTAQVIIANNSIVAKERGRMNGISMTVGAMVRAFAPLVYGFIFSKTVESSWIFPFNYAASFYIMALLACLAYYSSRNIPSFLNSPIEEAIENKYVLINNSKSR</sequence>
<dbReference type="EMBL" id="CAJZBQ010000030">
    <property type="protein sequence ID" value="CAG9322024.1"/>
    <property type="molecule type" value="Genomic_DNA"/>
</dbReference>
<dbReference type="PANTHER" id="PTHR23504:SF15">
    <property type="entry name" value="MAJOR FACILITATOR SUPERFAMILY (MFS) PROFILE DOMAIN-CONTAINING PROTEIN"/>
    <property type="match status" value="1"/>
</dbReference>
<dbReference type="InterPro" id="IPR036259">
    <property type="entry name" value="MFS_trans_sf"/>
</dbReference>
<feature type="transmembrane region" description="Helical" evidence="6">
    <location>
        <begin position="79"/>
        <end position="98"/>
    </location>
</feature>
<feature type="transmembrane region" description="Helical" evidence="6">
    <location>
        <begin position="48"/>
        <end position="67"/>
    </location>
</feature>
<keyword evidence="2" id="KW-0813">Transport</keyword>
<evidence type="ECO:0000256" key="6">
    <source>
        <dbReference type="SAM" id="Phobius"/>
    </source>
</evidence>
<proteinExistence type="predicted"/>